<comment type="similarity">
    <text evidence="2">Belongs to the ABC-4 integral membrane protein family. LolC/E subfamily.</text>
</comment>
<organism evidence="11 12">
    <name type="scientific">Turicimonas muris</name>
    <dbReference type="NCBI Taxonomy" id="1796652"/>
    <lineage>
        <taxon>Bacteria</taxon>
        <taxon>Pseudomonadati</taxon>
        <taxon>Pseudomonadota</taxon>
        <taxon>Betaproteobacteria</taxon>
        <taxon>Burkholderiales</taxon>
        <taxon>Sutterellaceae</taxon>
        <taxon>Turicimonas</taxon>
    </lineage>
</organism>
<evidence type="ECO:0000313" key="11">
    <source>
        <dbReference type="EMBL" id="OXE50781.1"/>
    </source>
</evidence>
<gene>
    <name evidence="11" type="ORF">ADH67_00290</name>
</gene>
<feature type="transmembrane region" description="Helical" evidence="8">
    <location>
        <begin position="284"/>
        <end position="307"/>
    </location>
</feature>
<evidence type="ECO:0000256" key="7">
    <source>
        <dbReference type="ARBA" id="ARBA00023136"/>
    </source>
</evidence>
<dbReference type="GO" id="GO:0044874">
    <property type="term" value="P:lipoprotein localization to outer membrane"/>
    <property type="evidence" value="ECO:0007669"/>
    <property type="project" value="TreeGrafter"/>
</dbReference>
<dbReference type="InterPro" id="IPR003838">
    <property type="entry name" value="ABC3_permease_C"/>
</dbReference>
<keyword evidence="3" id="KW-0813">Transport</keyword>
<dbReference type="InterPro" id="IPR025857">
    <property type="entry name" value="MacB_PCD"/>
</dbReference>
<feature type="transmembrane region" description="Helical" evidence="8">
    <location>
        <begin position="390"/>
        <end position="407"/>
    </location>
</feature>
<evidence type="ECO:0000259" key="10">
    <source>
        <dbReference type="Pfam" id="PF12704"/>
    </source>
</evidence>
<name>A0A227KQF8_9BURK</name>
<keyword evidence="6 8" id="KW-1133">Transmembrane helix</keyword>
<reference evidence="12" key="1">
    <citation type="submission" date="2017-05" db="EMBL/GenBank/DDBJ databases">
        <title>Improved OligoMM genomes.</title>
        <authorList>
            <person name="Garzetti D."/>
        </authorList>
    </citation>
    <scope>NUCLEOTIDE SEQUENCE [LARGE SCALE GENOMIC DNA]</scope>
    <source>
        <strain evidence="12">YL45</strain>
    </source>
</reference>
<dbReference type="EMBL" id="NHMP01000001">
    <property type="protein sequence ID" value="OXE50781.1"/>
    <property type="molecule type" value="Genomic_DNA"/>
</dbReference>
<proteinExistence type="inferred from homology"/>
<evidence type="ECO:0000259" key="9">
    <source>
        <dbReference type="Pfam" id="PF02687"/>
    </source>
</evidence>
<keyword evidence="7 8" id="KW-0472">Membrane</keyword>
<feature type="domain" description="MacB-like periplasmic core" evidence="10">
    <location>
        <begin position="36"/>
        <end position="249"/>
    </location>
</feature>
<dbReference type="Pfam" id="PF12704">
    <property type="entry name" value="MacB_PCD"/>
    <property type="match status" value="1"/>
</dbReference>
<evidence type="ECO:0000256" key="2">
    <source>
        <dbReference type="ARBA" id="ARBA00005236"/>
    </source>
</evidence>
<dbReference type="AlphaFoldDB" id="A0A227KQF8"/>
<dbReference type="PANTHER" id="PTHR30489">
    <property type="entry name" value="LIPOPROTEIN-RELEASING SYSTEM TRANSMEMBRANE PROTEIN LOLE"/>
    <property type="match status" value="1"/>
</dbReference>
<feature type="domain" description="ABC3 transporter permease C-terminal" evidence="9">
    <location>
        <begin position="284"/>
        <end position="417"/>
    </location>
</feature>
<dbReference type="GO" id="GO:0098797">
    <property type="term" value="C:plasma membrane protein complex"/>
    <property type="evidence" value="ECO:0007669"/>
    <property type="project" value="TreeGrafter"/>
</dbReference>
<dbReference type="Proteomes" id="UP000214610">
    <property type="component" value="Unassembled WGS sequence"/>
</dbReference>
<dbReference type="GO" id="GO:0042953">
    <property type="term" value="P:lipoprotein transport"/>
    <property type="evidence" value="ECO:0007669"/>
    <property type="project" value="InterPro"/>
</dbReference>
<evidence type="ECO:0000256" key="1">
    <source>
        <dbReference type="ARBA" id="ARBA00004651"/>
    </source>
</evidence>
<keyword evidence="5 8" id="KW-0812">Transmembrane</keyword>
<sequence length="424" mass="46193">MKNSFIKKLPFEWAVGLRYTFSMRGSRRDGFVSFISGMSVLSIAVGVMALIVVLSVMNGFQKEVRDKMLSVLPHAEIVHTTAPISDWQALAKTVASKNKEIIGAAPYVRSQGLLSSGANIKGVAVTGIEPKAEKSVSNVATVMRVGKLSDLKPGSFNIVIGTDLARSLGVVPGDKISMMVPQGQFTPAGMVPRMKQFTVSGVFSSGHYEYDSSMSFIHLNDAAALYRTGGPTGLRLKLKDMQEAPVVARNLNSQLQDGYYAFDWSRQNRNWFAAVQVEKRMMGIILFLIVLVGAFGLVSSLVMTVNSKRSDIAILRTQGASQGSIMKIFMIQGMFIGFVGVAIGVGLGLLIAFNVESIVNIIEAMFNVQFLPKDIYLISNMPSEPRADDIIPIAVFSFLLSLAATIYPSWRAARIQPAEALRYE</sequence>
<evidence type="ECO:0000256" key="4">
    <source>
        <dbReference type="ARBA" id="ARBA00022475"/>
    </source>
</evidence>
<feature type="transmembrane region" description="Helical" evidence="8">
    <location>
        <begin position="328"/>
        <end position="353"/>
    </location>
</feature>
<keyword evidence="11" id="KW-0449">Lipoprotein</keyword>
<keyword evidence="12" id="KW-1185">Reference proteome</keyword>
<evidence type="ECO:0000256" key="3">
    <source>
        <dbReference type="ARBA" id="ARBA00022448"/>
    </source>
</evidence>
<protein>
    <submittedName>
        <fullName evidence="11">Lipoprotein-releasing system transmembrane subunit LolC</fullName>
    </submittedName>
</protein>
<keyword evidence="4" id="KW-1003">Cell membrane</keyword>
<dbReference type="InterPro" id="IPR011925">
    <property type="entry name" value="LolCE_TM"/>
</dbReference>
<dbReference type="Pfam" id="PF02687">
    <property type="entry name" value="FtsX"/>
    <property type="match status" value="1"/>
</dbReference>
<evidence type="ECO:0000256" key="8">
    <source>
        <dbReference type="SAM" id="Phobius"/>
    </source>
</evidence>
<comment type="caution">
    <text evidence="11">The sequence shown here is derived from an EMBL/GenBank/DDBJ whole genome shotgun (WGS) entry which is preliminary data.</text>
</comment>
<evidence type="ECO:0000256" key="5">
    <source>
        <dbReference type="ARBA" id="ARBA00022692"/>
    </source>
</evidence>
<comment type="subcellular location">
    <subcellularLocation>
        <location evidence="1">Cell membrane</location>
        <topology evidence="1">Multi-pass membrane protein</topology>
    </subcellularLocation>
</comment>
<evidence type="ECO:0000313" key="12">
    <source>
        <dbReference type="Proteomes" id="UP000214610"/>
    </source>
</evidence>
<accession>A0A227KQF8</accession>
<dbReference type="PANTHER" id="PTHR30489:SF0">
    <property type="entry name" value="LIPOPROTEIN-RELEASING SYSTEM TRANSMEMBRANE PROTEIN LOLE"/>
    <property type="match status" value="1"/>
</dbReference>
<evidence type="ECO:0000256" key="6">
    <source>
        <dbReference type="ARBA" id="ARBA00022989"/>
    </source>
</evidence>
<dbReference type="NCBIfam" id="TIGR02212">
    <property type="entry name" value="lolCE"/>
    <property type="match status" value="1"/>
</dbReference>
<feature type="transmembrane region" description="Helical" evidence="8">
    <location>
        <begin position="31"/>
        <end position="57"/>
    </location>
</feature>
<dbReference type="InterPro" id="IPR051447">
    <property type="entry name" value="Lipoprotein-release_system"/>
</dbReference>